<dbReference type="InterPro" id="IPR007372">
    <property type="entry name" value="Lipid/polyisoprenoid-bd_YceI"/>
</dbReference>
<keyword evidence="1" id="KW-0732">Signal</keyword>
<dbReference type="Pfam" id="PF04264">
    <property type="entry name" value="YceI"/>
    <property type="match status" value="1"/>
</dbReference>
<dbReference type="InterPro" id="IPR036761">
    <property type="entry name" value="TTHA0802/YceI-like_sf"/>
</dbReference>
<dbReference type="Gene3D" id="2.40.128.110">
    <property type="entry name" value="Lipid/polyisoprenoid-binding, YceI-like"/>
    <property type="match status" value="1"/>
</dbReference>
<comment type="caution">
    <text evidence="3">The sequence shown here is derived from an EMBL/GenBank/DDBJ whole genome shotgun (WGS) entry which is preliminary data.</text>
</comment>
<evidence type="ECO:0000259" key="2">
    <source>
        <dbReference type="SMART" id="SM00867"/>
    </source>
</evidence>
<dbReference type="PANTHER" id="PTHR34406:SF2">
    <property type="entry name" value="PERIPLASMIC PROTEIN"/>
    <property type="match status" value="1"/>
</dbReference>
<dbReference type="SMART" id="SM00867">
    <property type="entry name" value="YceI"/>
    <property type="match status" value="1"/>
</dbReference>
<evidence type="ECO:0000256" key="1">
    <source>
        <dbReference type="SAM" id="SignalP"/>
    </source>
</evidence>
<dbReference type="RefSeq" id="WP_210810973.1">
    <property type="nucleotide sequence ID" value="NZ_JAGQDG010000008.1"/>
</dbReference>
<gene>
    <name evidence="3" type="ORF">KAK11_19015</name>
</gene>
<dbReference type="Proteomes" id="UP000672097">
    <property type="component" value="Unassembled WGS sequence"/>
</dbReference>
<dbReference type="PANTHER" id="PTHR34406">
    <property type="entry name" value="PROTEIN YCEI"/>
    <property type="match status" value="1"/>
</dbReference>
<dbReference type="SUPFAM" id="SSF101874">
    <property type="entry name" value="YceI-like"/>
    <property type="match status" value="1"/>
</dbReference>
<dbReference type="EMBL" id="JAGQDG010000008">
    <property type="protein sequence ID" value="MBQ0937424.1"/>
    <property type="molecule type" value="Genomic_DNA"/>
</dbReference>
<proteinExistence type="predicted"/>
<evidence type="ECO:0000313" key="3">
    <source>
        <dbReference type="EMBL" id="MBQ0937424.1"/>
    </source>
</evidence>
<evidence type="ECO:0000313" key="4">
    <source>
        <dbReference type="Proteomes" id="UP000672097"/>
    </source>
</evidence>
<feature type="domain" description="Lipid/polyisoprenoid-binding YceI-like" evidence="2">
    <location>
        <begin position="26"/>
        <end position="190"/>
    </location>
</feature>
<feature type="chain" id="PRO_5046621843" evidence="1">
    <location>
        <begin position="23"/>
        <end position="193"/>
    </location>
</feature>
<name>A0ABS5E282_9BURK</name>
<feature type="signal peptide" evidence="1">
    <location>
        <begin position="1"/>
        <end position="22"/>
    </location>
</feature>
<keyword evidence="4" id="KW-1185">Reference proteome</keyword>
<organism evidence="3 4">
    <name type="scientific">Ideonella paludis</name>
    <dbReference type="NCBI Taxonomy" id="1233411"/>
    <lineage>
        <taxon>Bacteria</taxon>
        <taxon>Pseudomonadati</taxon>
        <taxon>Pseudomonadota</taxon>
        <taxon>Betaproteobacteria</taxon>
        <taxon>Burkholderiales</taxon>
        <taxon>Sphaerotilaceae</taxon>
        <taxon>Ideonella</taxon>
    </lineage>
</organism>
<protein>
    <submittedName>
        <fullName evidence="3">Polyisoprenoid-binding protein</fullName>
    </submittedName>
</protein>
<reference evidence="3 4" key="1">
    <citation type="submission" date="2021-04" db="EMBL/GenBank/DDBJ databases">
        <title>The genome sequence of type strain Ideonella paludis KCTC 32238.</title>
        <authorList>
            <person name="Liu Y."/>
        </authorList>
    </citation>
    <scope>NUCLEOTIDE SEQUENCE [LARGE SCALE GENOMIC DNA]</scope>
    <source>
        <strain evidence="3 4">KCTC 32238</strain>
    </source>
</reference>
<sequence length="193" mass="20844">MTSLRAAALLLLTAVAGAGLQAAPVTYEIDPSHTYPSFEADHMGLSTWRGKFNLTQGQVLLDKEAGQGSLDIVVDIASVDFGHDLMNKVALGESIFDVEKHPHARYKGRLVGFVEGAPTKVEGELTLHGVTRPLSLTIQRFKCIAHPLHKRELCGADALARLNRADFGIDAGKAYGFDMNVVLRIQVEAVAKP</sequence>
<accession>A0ABS5E282</accession>